<dbReference type="InterPro" id="IPR038718">
    <property type="entry name" value="SNF2-like_sf"/>
</dbReference>
<evidence type="ECO:0000313" key="12">
    <source>
        <dbReference type="EMBL" id="KAK4227191.1"/>
    </source>
</evidence>
<evidence type="ECO:0000313" key="13">
    <source>
        <dbReference type="Proteomes" id="UP001301958"/>
    </source>
</evidence>
<dbReference type="SMART" id="SM00490">
    <property type="entry name" value="HELICc"/>
    <property type="match status" value="1"/>
</dbReference>
<dbReference type="FunFam" id="3.40.50.10810:FF:000015">
    <property type="entry name" value="lymphoid-specific helicase isoform X1"/>
    <property type="match status" value="1"/>
</dbReference>
<evidence type="ECO:0000256" key="5">
    <source>
        <dbReference type="ARBA" id="ARBA00022806"/>
    </source>
</evidence>
<proteinExistence type="inferred from homology"/>
<evidence type="ECO:0000256" key="3">
    <source>
        <dbReference type="ARBA" id="ARBA00022741"/>
    </source>
</evidence>
<dbReference type="Pfam" id="PF00176">
    <property type="entry name" value="SNF2-rel_dom"/>
    <property type="match status" value="1"/>
</dbReference>
<dbReference type="GO" id="GO:0016787">
    <property type="term" value="F:hydrolase activity"/>
    <property type="evidence" value="ECO:0007669"/>
    <property type="project" value="UniProtKB-KW"/>
</dbReference>
<feature type="domain" description="Helicase ATP-binding" evidence="10">
    <location>
        <begin position="120"/>
        <end position="293"/>
    </location>
</feature>
<reference evidence="12" key="1">
    <citation type="journal article" date="2023" name="Mol. Phylogenet. Evol.">
        <title>Genome-scale phylogeny and comparative genomics of the fungal order Sordariales.</title>
        <authorList>
            <person name="Hensen N."/>
            <person name="Bonometti L."/>
            <person name="Westerberg I."/>
            <person name="Brannstrom I.O."/>
            <person name="Guillou S."/>
            <person name="Cros-Aarteil S."/>
            <person name="Calhoun S."/>
            <person name="Haridas S."/>
            <person name="Kuo A."/>
            <person name="Mondo S."/>
            <person name="Pangilinan J."/>
            <person name="Riley R."/>
            <person name="LaButti K."/>
            <person name="Andreopoulos B."/>
            <person name="Lipzen A."/>
            <person name="Chen C."/>
            <person name="Yan M."/>
            <person name="Daum C."/>
            <person name="Ng V."/>
            <person name="Clum A."/>
            <person name="Steindorff A."/>
            <person name="Ohm R.A."/>
            <person name="Martin F."/>
            <person name="Silar P."/>
            <person name="Natvig D.O."/>
            <person name="Lalanne C."/>
            <person name="Gautier V."/>
            <person name="Ament-Velasquez S.L."/>
            <person name="Kruys A."/>
            <person name="Hutchinson M.I."/>
            <person name="Powell A.J."/>
            <person name="Barry K."/>
            <person name="Miller A.N."/>
            <person name="Grigoriev I.V."/>
            <person name="Debuchy R."/>
            <person name="Gladieux P."/>
            <person name="Hiltunen Thoren M."/>
            <person name="Johannesson H."/>
        </authorList>
    </citation>
    <scope>NUCLEOTIDE SEQUENCE</scope>
    <source>
        <strain evidence="12">CBS 990.96</strain>
    </source>
</reference>
<keyword evidence="8" id="KW-0539">Nucleus</keyword>
<dbReference type="AlphaFoldDB" id="A0AAN7GUD3"/>
<feature type="region of interest" description="Disordered" evidence="9">
    <location>
        <begin position="1"/>
        <end position="47"/>
    </location>
</feature>
<dbReference type="InterPro" id="IPR000330">
    <property type="entry name" value="SNF2_N"/>
</dbReference>
<evidence type="ECO:0000256" key="2">
    <source>
        <dbReference type="ARBA" id="ARBA00007025"/>
    </source>
</evidence>
<keyword evidence="7" id="KW-0175">Coiled coil</keyword>
<dbReference type="Gene3D" id="3.40.50.300">
    <property type="entry name" value="P-loop containing nucleotide triphosphate hydrolases"/>
    <property type="match status" value="1"/>
</dbReference>
<accession>A0AAN7GUD3</accession>
<dbReference type="FunFam" id="3.40.50.300:FF:001315">
    <property type="entry name" value="SNF2 family helicase/ATPase PasG"/>
    <property type="match status" value="1"/>
</dbReference>
<dbReference type="PROSITE" id="PS51192">
    <property type="entry name" value="HELICASE_ATP_BIND_1"/>
    <property type="match status" value="1"/>
</dbReference>
<feature type="domain" description="Helicase C-terminal" evidence="11">
    <location>
        <begin position="627"/>
        <end position="798"/>
    </location>
</feature>
<dbReference type="SUPFAM" id="SSF52540">
    <property type="entry name" value="P-loop containing nucleoside triphosphate hydrolases"/>
    <property type="match status" value="2"/>
</dbReference>
<evidence type="ECO:0000256" key="1">
    <source>
        <dbReference type="ARBA" id="ARBA00004123"/>
    </source>
</evidence>
<dbReference type="InterPro" id="IPR001650">
    <property type="entry name" value="Helicase_C-like"/>
</dbReference>
<evidence type="ECO:0000256" key="9">
    <source>
        <dbReference type="SAM" id="MobiDB-lite"/>
    </source>
</evidence>
<keyword evidence="4" id="KW-0378">Hydrolase</keyword>
<organism evidence="12 13">
    <name type="scientific">Podospora fimiseda</name>
    <dbReference type="NCBI Taxonomy" id="252190"/>
    <lineage>
        <taxon>Eukaryota</taxon>
        <taxon>Fungi</taxon>
        <taxon>Dikarya</taxon>
        <taxon>Ascomycota</taxon>
        <taxon>Pezizomycotina</taxon>
        <taxon>Sordariomycetes</taxon>
        <taxon>Sordariomycetidae</taxon>
        <taxon>Sordariales</taxon>
        <taxon>Podosporaceae</taxon>
        <taxon>Podospora</taxon>
    </lineage>
</organism>
<comment type="subcellular location">
    <subcellularLocation>
        <location evidence="1">Nucleus</location>
    </subcellularLocation>
</comment>
<dbReference type="InterPro" id="IPR014001">
    <property type="entry name" value="Helicase_ATP-bd"/>
</dbReference>
<comment type="similarity">
    <text evidence="2">Belongs to the SNF2/RAD54 helicase family.</text>
</comment>
<comment type="caution">
    <text evidence="12">The sequence shown here is derived from an EMBL/GenBank/DDBJ whole genome shotgun (WGS) entry which is preliminary data.</text>
</comment>
<sequence length="861" mass="97351">MANSKMSYTKLREEQKLAAEEEKAAEENRKNEEKRKKKWKKRVLSKEEREAKAKDLDRLLDQSAAFSSILTNKTSVLGRVGTGLDGKTIGEHDLTMAKQPKCIVGGTMRDYQLEGLTWMYEICVQGMSGILADEMGLGKTIQTISLIALLREQENYLGPHLIVAPLSTLSNWLDEFHKWVPSIPVLMYHGTPEQRTQIFKTKIMQHLQGGRPTTKFPVVCTSYEMVLKDRASLSKINWEFIIIDEGHRMKNFDSKLFRELKTFTSATRLLITGTPLQNNLKELWSLLNFLLPKIFRDWEAFESWFDFSDLEDEEGTEEFIADKTKQELVKKMHVVLQPLLLRRVKTDVAKYLPKKREYVLYAPMTREQTDLYNVINDKNVDTRAYLESKVVERLTAVTNTTASTPSRSTRSSRSSSVRRDVDTESELTSVTTNSSPTTTKSEELPISKNAFAMMMDKRGRGRLPKATTLAKKLAEAEAEPVTQPPKKGAKRKVSQTADSPAPKSTKSSRQSTPASTRGSVRRGRKSYKEADSDDDMLDDDEFEAKLADQLAENETVDIDVGLSALEIERAKTLELAKLEISKKKLGNPLLQLRMVCNSPHHFYNPWASDAEIPVDESLVTASGKMLLLDRLLPALFERDHKVLIFSQFKTQLDLLEDYCTQLRDWPVCRIDGAVSQDDRRQQILNFNTDPNIKIFLLSTRAGGQGINLASADTVILFDSDWNPQQDLQAQDRCHRIGQTRPVVVYRLATKGTVEEELLMSADAKRRLEKLVIKKGGFRTMGQKLDMGEDLDKETLKALLLKDGMVYKFSGDKEVLSDHDLKVLCDRSDEAYEKAAEGQGNAEGYVAIETGADGITHAGKKK</sequence>
<dbReference type="Gene3D" id="3.40.50.10810">
    <property type="entry name" value="Tandem AAA-ATPase domain"/>
    <property type="match status" value="1"/>
</dbReference>
<dbReference type="PROSITE" id="PS51194">
    <property type="entry name" value="HELICASE_CTER"/>
    <property type="match status" value="1"/>
</dbReference>
<feature type="region of interest" description="Disordered" evidence="9">
    <location>
        <begin position="397"/>
        <end position="448"/>
    </location>
</feature>
<evidence type="ECO:0000259" key="10">
    <source>
        <dbReference type="PROSITE" id="PS51192"/>
    </source>
</evidence>
<keyword evidence="5" id="KW-0347">Helicase</keyword>
<dbReference type="GO" id="GO:0005634">
    <property type="term" value="C:nucleus"/>
    <property type="evidence" value="ECO:0007669"/>
    <property type="project" value="UniProtKB-SubCell"/>
</dbReference>
<gene>
    <name evidence="12" type="ORF">QBC38DRAFT_478546</name>
</gene>
<dbReference type="SMART" id="SM00487">
    <property type="entry name" value="DEXDc"/>
    <property type="match status" value="1"/>
</dbReference>
<feature type="compositionally biased region" description="Low complexity" evidence="9">
    <location>
        <begin position="398"/>
        <end position="415"/>
    </location>
</feature>
<feature type="region of interest" description="Disordered" evidence="9">
    <location>
        <begin position="466"/>
        <end position="538"/>
    </location>
</feature>
<keyword evidence="3" id="KW-0547">Nucleotide-binding</keyword>
<dbReference type="InterPro" id="IPR027417">
    <property type="entry name" value="P-loop_NTPase"/>
</dbReference>
<evidence type="ECO:0000256" key="7">
    <source>
        <dbReference type="ARBA" id="ARBA00023054"/>
    </source>
</evidence>
<evidence type="ECO:0000259" key="11">
    <source>
        <dbReference type="PROSITE" id="PS51194"/>
    </source>
</evidence>
<dbReference type="PANTHER" id="PTHR10799">
    <property type="entry name" value="SNF2/RAD54 HELICASE FAMILY"/>
    <property type="match status" value="1"/>
</dbReference>
<dbReference type="Proteomes" id="UP001301958">
    <property type="component" value="Unassembled WGS sequence"/>
</dbReference>
<protein>
    <submittedName>
        <fullName evidence="12">SNF2 family N-terminal domain-containing protein</fullName>
    </submittedName>
</protein>
<evidence type="ECO:0000256" key="8">
    <source>
        <dbReference type="ARBA" id="ARBA00023242"/>
    </source>
</evidence>
<dbReference type="InterPro" id="IPR049730">
    <property type="entry name" value="SNF2/RAD54-like_C"/>
</dbReference>
<dbReference type="GO" id="GO:0004386">
    <property type="term" value="F:helicase activity"/>
    <property type="evidence" value="ECO:0007669"/>
    <property type="project" value="UniProtKB-KW"/>
</dbReference>
<feature type="compositionally biased region" description="Polar residues" evidence="9">
    <location>
        <begin position="494"/>
        <end position="518"/>
    </location>
</feature>
<name>A0AAN7GUD3_9PEZI</name>
<feature type="compositionally biased region" description="Basic and acidic residues" evidence="9">
    <location>
        <begin position="10"/>
        <end position="34"/>
    </location>
</feature>
<dbReference type="Pfam" id="PF00271">
    <property type="entry name" value="Helicase_C"/>
    <property type="match status" value="1"/>
</dbReference>
<reference evidence="12" key="2">
    <citation type="submission" date="2023-05" db="EMBL/GenBank/DDBJ databases">
        <authorList>
            <consortium name="Lawrence Berkeley National Laboratory"/>
            <person name="Steindorff A."/>
            <person name="Hensen N."/>
            <person name="Bonometti L."/>
            <person name="Westerberg I."/>
            <person name="Brannstrom I.O."/>
            <person name="Guillou S."/>
            <person name="Cros-Aarteil S."/>
            <person name="Calhoun S."/>
            <person name="Haridas S."/>
            <person name="Kuo A."/>
            <person name="Mondo S."/>
            <person name="Pangilinan J."/>
            <person name="Riley R."/>
            <person name="Labutti K."/>
            <person name="Andreopoulos B."/>
            <person name="Lipzen A."/>
            <person name="Chen C."/>
            <person name="Yanf M."/>
            <person name="Daum C."/>
            <person name="Ng V."/>
            <person name="Clum A."/>
            <person name="Ohm R."/>
            <person name="Martin F."/>
            <person name="Silar P."/>
            <person name="Natvig D."/>
            <person name="Lalanne C."/>
            <person name="Gautier V."/>
            <person name="Ament-Velasquez S.L."/>
            <person name="Kruys A."/>
            <person name="Hutchinson M.I."/>
            <person name="Powell A.J."/>
            <person name="Barry K."/>
            <person name="Miller A.N."/>
            <person name="Grigoriev I.V."/>
            <person name="Debuchy R."/>
            <person name="Gladieux P."/>
            <person name="Thoren M.H."/>
            <person name="Johannesson H."/>
        </authorList>
    </citation>
    <scope>NUCLEOTIDE SEQUENCE</scope>
    <source>
        <strain evidence="12">CBS 990.96</strain>
    </source>
</reference>
<feature type="compositionally biased region" description="Low complexity" evidence="9">
    <location>
        <begin position="428"/>
        <end position="439"/>
    </location>
</feature>
<evidence type="ECO:0000256" key="6">
    <source>
        <dbReference type="ARBA" id="ARBA00022840"/>
    </source>
</evidence>
<keyword evidence="6" id="KW-0067">ATP-binding</keyword>
<dbReference type="CDD" id="cd18793">
    <property type="entry name" value="SF2_C_SNF"/>
    <property type="match status" value="1"/>
</dbReference>
<dbReference type="EMBL" id="MU865335">
    <property type="protein sequence ID" value="KAK4227191.1"/>
    <property type="molecule type" value="Genomic_DNA"/>
</dbReference>
<keyword evidence="13" id="KW-1185">Reference proteome</keyword>
<evidence type="ECO:0000256" key="4">
    <source>
        <dbReference type="ARBA" id="ARBA00022801"/>
    </source>
</evidence>
<dbReference type="GO" id="GO:0005524">
    <property type="term" value="F:ATP binding"/>
    <property type="evidence" value="ECO:0007669"/>
    <property type="project" value="UniProtKB-KW"/>
</dbReference>